<dbReference type="Pfam" id="PF00025">
    <property type="entry name" value="Arf"/>
    <property type="match status" value="1"/>
</dbReference>
<dbReference type="GO" id="GO:0005525">
    <property type="term" value="F:GTP binding"/>
    <property type="evidence" value="ECO:0007669"/>
    <property type="project" value="UniProtKB-KW"/>
</dbReference>
<dbReference type="AlphaFoldDB" id="A0A7S1M5N9"/>
<proteinExistence type="predicted"/>
<keyword evidence="4" id="KW-0479">Metal-binding</keyword>
<dbReference type="InterPro" id="IPR006689">
    <property type="entry name" value="Small_GTPase_ARF/SAR"/>
</dbReference>
<sequence length="245" mass="28155">MTQPLSFTGCVRSVAQTPPFSWFQNQEFFQFLMLGLEDAGKTTFLYRLKIGVGSWKKHEIIRSMASMKSPKEGDVGNCKDPAYHYEELRSSSVGRYGIWEVPGSEVMVRMWPMFYRYLRITAVFFVVDAFSDQRENMERIAQASRQIRFLLNEDELRIAAFVLVINSVTPEGADAPTPENSEFEKALEEMLGVPEIEQEMPHKNRFLKVSINCSEITRESPVWEKLLRDIGKIQKGIGEGSMFDD</sequence>
<dbReference type="Gene3D" id="3.40.50.300">
    <property type="entry name" value="P-loop containing nucleotide triphosphate hydrolases"/>
    <property type="match status" value="1"/>
</dbReference>
<organism evidence="5">
    <name type="scientific">Alexandrium catenella</name>
    <name type="common">Red tide dinoflagellate</name>
    <name type="synonym">Gonyaulax catenella</name>
    <dbReference type="NCBI Taxonomy" id="2925"/>
    <lineage>
        <taxon>Eukaryota</taxon>
        <taxon>Sar</taxon>
        <taxon>Alveolata</taxon>
        <taxon>Dinophyceae</taxon>
        <taxon>Gonyaulacales</taxon>
        <taxon>Pyrocystaceae</taxon>
        <taxon>Alexandrium</taxon>
    </lineage>
</organism>
<keyword evidence="1 3" id="KW-0547">Nucleotide-binding</keyword>
<gene>
    <name evidence="5" type="ORF">ACAT0790_LOCUS18046</name>
</gene>
<keyword evidence="2 3" id="KW-0342">GTP-binding</keyword>
<name>A0A7S1M5N9_ALECA</name>
<dbReference type="GO" id="GO:0046872">
    <property type="term" value="F:metal ion binding"/>
    <property type="evidence" value="ECO:0007669"/>
    <property type="project" value="UniProtKB-KW"/>
</dbReference>
<evidence type="ECO:0000256" key="2">
    <source>
        <dbReference type="ARBA" id="ARBA00023134"/>
    </source>
</evidence>
<feature type="binding site" evidence="3">
    <location>
        <begin position="35"/>
        <end position="42"/>
    </location>
    <ligand>
        <name>GTP</name>
        <dbReference type="ChEBI" id="CHEBI:37565"/>
    </ligand>
</feature>
<protein>
    <recommendedName>
        <fullName evidence="6">ADP-ribosylation factor-like protein 1</fullName>
    </recommendedName>
</protein>
<evidence type="ECO:0008006" key="6">
    <source>
        <dbReference type="Google" id="ProtNLM"/>
    </source>
</evidence>
<evidence type="ECO:0000256" key="3">
    <source>
        <dbReference type="PIRSR" id="PIRSR606689-1"/>
    </source>
</evidence>
<dbReference type="GO" id="GO:0003924">
    <property type="term" value="F:GTPase activity"/>
    <property type="evidence" value="ECO:0007669"/>
    <property type="project" value="InterPro"/>
</dbReference>
<keyword evidence="4" id="KW-0460">Magnesium</keyword>
<feature type="binding site" evidence="3">
    <location>
        <position position="103"/>
    </location>
    <ligand>
        <name>GTP</name>
        <dbReference type="ChEBI" id="CHEBI:37565"/>
    </ligand>
</feature>
<dbReference type="InterPro" id="IPR027417">
    <property type="entry name" value="P-loop_NTPase"/>
</dbReference>
<evidence type="ECO:0000313" key="5">
    <source>
        <dbReference type="EMBL" id="CAD9122633.1"/>
    </source>
</evidence>
<dbReference type="PANTHER" id="PTHR11711">
    <property type="entry name" value="ADP RIBOSYLATION FACTOR-RELATED"/>
    <property type="match status" value="1"/>
</dbReference>
<reference evidence="5" key="1">
    <citation type="submission" date="2021-01" db="EMBL/GenBank/DDBJ databases">
        <authorList>
            <person name="Corre E."/>
            <person name="Pelletier E."/>
            <person name="Niang G."/>
            <person name="Scheremetjew M."/>
            <person name="Finn R."/>
            <person name="Kale V."/>
            <person name="Holt S."/>
            <person name="Cochrane G."/>
            <person name="Meng A."/>
            <person name="Brown T."/>
            <person name="Cohen L."/>
        </authorList>
    </citation>
    <scope>NUCLEOTIDE SEQUENCE</scope>
    <source>
        <strain evidence="5">OF101</strain>
    </source>
</reference>
<feature type="binding site" evidence="4">
    <location>
        <position position="42"/>
    </location>
    <ligand>
        <name>Mg(2+)</name>
        <dbReference type="ChEBI" id="CHEBI:18420"/>
    </ligand>
</feature>
<evidence type="ECO:0000256" key="1">
    <source>
        <dbReference type="ARBA" id="ARBA00022741"/>
    </source>
</evidence>
<dbReference type="SUPFAM" id="SSF52540">
    <property type="entry name" value="P-loop containing nucleoside triphosphate hydrolases"/>
    <property type="match status" value="1"/>
</dbReference>
<dbReference type="EMBL" id="HBGE01029989">
    <property type="protein sequence ID" value="CAD9122633.1"/>
    <property type="molecule type" value="Transcribed_RNA"/>
</dbReference>
<evidence type="ECO:0000256" key="4">
    <source>
        <dbReference type="PIRSR" id="PIRSR606689-2"/>
    </source>
</evidence>
<dbReference type="InterPro" id="IPR024156">
    <property type="entry name" value="Small_GTPase_ARF"/>
</dbReference>
<accession>A0A7S1M5N9</accession>